<dbReference type="RefSeq" id="XP_018713270.1">
    <property type="nucleotide sequence ID" value="XM_018859346.1"/>
</dbReference>
<comment type="caution">
    <text evidence="1">The sequence shown here is derived from an EMBL/GenBank/DDBJ whole genome shotgun (WGS) entry which is preliminary data.</text>
</comment>
<keyword evidence="2" id="KW-1185">Reference proteome</keyword>
<sequence length="193" mass="21884">MTVYINPINDMFLVEGKKQEITLGEKKRLLLRNSFSLPRERRLRGGYRVTCSNCGLSTAYSQSIACPCWESMDSWVIGFLTTHQDGKKPIFRIWHDQLSRDWPSKWSNEKATSSCSSRLGPGPSLKTGVLLITLTGGFLQKWTCIPRSSTSLKCIGCESFSPHIRVVFFVGPVHLDLFSKTHCCRYPARLLHV</sequence>
<reference evidence="1 2" key="1">
    <citation type="submission" date="2016-05" db="EMBL/GenBank/DDBJ databases">
        <title>Comparative genomics of biotechnologically important yeasts.</title>
        <authorList>
            <consortium name="DOE Joint Genome Institute"/>
            <person name="Riley R."/>
            <person name="Haridas S."/>
            <person name="Wolfe K.H."/>
            <person name="Lopes M.R."/>
            <person name="Hittinger C.T."/>
            <person name="Goker M."/>
            <person name="Salamov A."/>
            <person name="Wisecaver J."/>
            <person name="Long T.M."/>
            <person name="Aerts A.L."/>
            <person name="Barry K."/>
            <person name="Choi C."/>
            <person name="Clum A."/>
            <person name="Coughlan A.Y."/>
            <person name="Deshpande S."/>
            <person name="Douglass A.P."/>
            <person name="Hanson S.J."/>
            <person name="Klenk H.-P."/>
            <person name="LaButti K."/>
            <person name="Lapidus A."/>
            <person name="Lindquist E."/>
            <person name="Lipzen A."/>
            <person name="Meier-kolthoff J.P."/>
            <person name="Ohm R.A."/>
            <person name="Otillar R.P."/>
            <person name="Pangilinan J."/>
            <person name="Peng Y."/>
            <person name="Rokas A."/>
            <person name="Rosa C.A."/>
            <person name="Scheuner C."/>
            <person name="Sibirny A.A."/>
            <person name="Slot J.C."/>
            <person name="Stielow J.B."/>
            <person name="Sun H."/>
            <person name="Kurtzman C.P."/>
            <person name="Blackwell M."/>
            <person name="Grigoriev I.V."/>
            <person name="Jeffries T.W."/>
        </authorList>
    </citation>
    <scope>NUCLEOTIDE SEQUENCE [LARGE SCALE GENOMIC DNA]</scope>
    <source>
        <strain evidence="1 2">NRRL YB-4993</strain>
    </source>
</reference>
<dbReference type="AlphaFoldDB" id="A0A1A0HF76"/>
<protein>
    <submittedName>
        <fullName evidence="1">Uncharacterized protein</fullName>
    </submittedName>
</protein>
<organism evidence="1 2">
    <name type="scientific">Metschnikowia bicuspidata var. bicuspidata NRRL YB-4993</name>
    <dbReference type="NCBI Taxonomy" id="869754"/>
    <lineage>
        <taxon>Eukaryota</taxon>
        <taxon>Fungi</taxon>
        <taxon>Dikarya</taxon>
        <taxon>Ascomycota</taxon>
        <taxon>Saccharomycotina</taxon>
        <taxon>Pichiomycetes</taxon>
        <taxon>Metschnikowiaceae</taxon>
        <taxon>Metschnikowia</taxon>
    </lineage>
</organism>
<gene>
    <name evidence="1" type="ORF">METBIDRAFT_92656</name>
</gene>
<dbReference type="Proteomes" id="UP000092555">
    <property type="component" value="Unassembled WGS sequence"/>
</dbReference>
<evidence type="ECO:0000313" key="1">
    <source>
        <dbReference type="EMBL" id="OBA22789.1"/>
    </source>
</evidence>
<evidence type="ECO:0000313" key="2">
    <source>
        <dbReference type="Proteomes" id="UP000092555"/>
    </source>
</evidence>
<dbReference type="EMBL" id="LXTC01000001">
    <property type="protein sequence ID" value="OBA22789.1"/>
    <property type="molecule type" value="Genomic_DNA"/>
</dbReference>
<accession>A0A1A0HF76</accession>
<proteinExistence type="predicted"/>
<name>A0A1A0HF76_9ASCO</name>
<dbReference type="GeneID" id="30032321"/>